<keyword evidence="2" id="KW-1185">Reference proteome</keyword>
<protein>
    <submittedName>
        <fullName evidence="1">Uncharacterized protein</fullName>
    </submittedName>
</protein>
<dbReference type="AlphaFoldDB" id="A0A2N0ZJ10"/>
<sequence>MILINLWASPKGAISLHKKMSNSDDYQELEKLFYKDSRQDLSQEEYEEIHMVLKDIPEKLNEVSIFEYADKWLIVNKAPDGSNKILSIEVLDKEDGDLIEKILDSGVKKEF</sequence>
<evidence type="ECO:0000313" key="2">
    <source>
        <dbReference type="Proteomes" id="UP000233343"/>
    </source>
</evidence>
<accession>A0A2N0ZJ10</accession>
<reference evidence="1 2" key="1">
    <citation type="journal article" date="2010" name="Int. J. Syst. Evol. Microbiol.">
        <title>Bacillus horneckiae sp. nov., isolated from a spacecraft-assembly clean room.</title>
        <authorList>
            <person name="Vaishampayan P."/>
            <person name="Probst A."/>
            <person name="Krishnamurthi S."/>
            <person name="Ghosh S."/>
            <person name="Osman S."/>
            <person name="McDowall A."/>
            <person name="Ruckmani A."/>
            <person name="Mayilraj S."/>
            <person name="Venkateswaran K."/>
        </authorList>
    </citation>
    <scope>NUCLEOTIDE SEQUENCE [LARGE SCALE GENOMIC DNA]</scope>
    <source>
        <strain evidence="2">1PO1SC</strain>
    </source>
</reference>
<comment type="caution">
    <text evidence="1">The sequence shown here is derived from an EMBL/GenBank/DDBJ whole genome shotgun (WGS) entry which is preliminary data.</text>
</comment>
<dbReference type="EMBL" id="PISD01000015">
    <property type="protein sequence ID" value="PKG29487.1"/>
    <property type="molecule type" value="Genomic_DNA"/>
</dbReference>
<name>A0A2N0ZJ10_9BACI</name>
<evidence type="ECO:0000313" key="1">
    <source>
        <dbReference type="EMBL" id="PKG29487.1"/>
    </source>
</evidence>
<dbReference type="Proteomes" id="UP000233343">
    <property type="component" value="Unassembled WGS sequence"/>
</dbReference>
<proteinExistence type="predicted"/>
<organism evidence="1 2">
    <name type="scientific">Cytobacillus horneckiae</name>
    <dbReference type="NCBI Taxonomy" id="549687"/>
    <lineage>
        <taxon>Bacteria</taxon>
        <taxon>Bacillati</taxon>
        <taxon>Bacillota</taxon>
        <taxon>Bacilli</taxon>
        <taxon>Bacillales</taxon>
        <taxon>Bacillaceae</taxon>
        <taxon>Cytobacillus</taxon>
    </lineage>
</organism>
<gene>
    <name evidence="1" type="ORF">CWS20_08180</name>
</gene>